<dbReference type="PROSITE" id="PS00080">
    <property type="entry name" value="MULTICOPPER_OXIDASE2"/>
    <property type="match status" value="1"/>
</dbReference>
<sequence length="453" mass="50793">MGAYAEFKDGNRTIFTPKASFTVEGGKRYRFRVISNALTVCPIQISVDGHTMTVIASDGSPFQPFEAESFNILNGERYDFILHANQTTNLRNYWIRARGQIMCGFNKAHQVAVLRYAGAPDVEPPELTDWDSSIRGGILLNPWNGASSDNEIEITRMRANVSDGDDGVLTSVPDKKFYFGMDFYKVDSYIVNHPEYYPLYVVDSTKRSYPTQINRISSRLPASPPLSQYDDVPESEYCNEFTVQKNCAKQWCSCVHKVDVALGDLVELIFVDEGVLREANHPIHLHGFKFRPVAMKKLNRSTSVSEVKELDKKGQIIRSTSRAPYKDTITVPSGGYVVLRFRADQAGMWFLHCHITSHTSNGMGVIVQVGDKSEFPKPPKNFPRCGSWNYADEPYDEDDDHEKNGEPSQPLVVQCINPPNSSVPQSYMSSRMLVLIAGILSVLISSAFTLSVE</sequence>
<dbReference type="Pfam" id="PF00394">
    <property type="entry name" value="Cu-oxidase"/>
    <property type="match status" value="1"/>
</dbReference>
<dbReference type="CDD" id="cd13884">
    <property type="entry name" value="CuRO_2_tcLCC_insect_like"/>
    <property type="match status" value="1"/>
</dbReference>
<evidence type="ECO:0000256" key="6">
    <source>
        <dbReference type="SAM" id="Phobius"/>
    </source>
</evidence>
<dbReference type="Gene3D" id="2.60.40.420">
    <property type="entry name" value="Cupredoxins - blue copper proteins"/>
    <property type="match status" value="2"/>
</dbReference>
<dbReference type="InterPro" id="IPR002355">
    <property type="entry name" value="Cu_oxidase_Cu_BS"/>
</dbReference>
<keyword evidence="10" id="KW-1185">Reference proteome</keyword>
<protein>
    <submittedName>
        <fullName evidence="9">Uncharacterized protein</fullName>
    </submittedName>
</protein>
<feature type="domain" description="Plastocyanin-like" evidence="7">
    <location>
        <begin position="17"/>
        <end position="119"/>
    </location>
</feature>
<dbReference type="CDD" id="cd13905">
    <property type="entry name" value="CuRO_3_tcLLC2_insect_like"/>
    <property type="match status" value="1"/>
</dbReference>
<evidence type="ECO:0000256" key="5">
    <source>
        <dbReference type="SAM" id="MobiDB-lite"/>
    </source>
</evidence>
<feature type="domain" description="Plastocyanin-like" evidence="8">
    <location>
        <begin position="235"/>
        <end position="371"/>
    </location>
</feature>
<keyword evidence="4" id="KW-0186">Copper</keyword>
<dbReference type="GO" id="GO:0005507">
    <property type="term" value="F:copper ion binding"/>
    <property type="evidence" value="ECO:0007669"/>
    <property type="project" value="InterPro"/>
</dbReference>
<comment type="similarity">
    <text evidence="1">Belongs to the multicopper oxidase family.</text>
</comment>
<gene>
    <name evidence="9" type="ORF">RRG08_032812</name>
</gene>
<dbReference type="GO" id="GO:0006826">
    <property type="term" value="P:iron ion transport"/>
    <property type="evidence" value="ECO:0007669"/>
    <property type="project" value="TreeGrafter"/>
</dbReference>
<dbReference type="PANTHER" id="PTHR11709">
    <property type="entry name" value="MULTI-COPPER OXIDASE"/>
    <property type="match status" value="1"/>
</dbReference>
<evidence type="ECO:0000259" key="7">
    <source>
        <dbReference type="Pfam" id="PF00394"/>
    </source>
</evidence>
<dbReference type="InterPro" id="IPR045087">
    <property type="entry name" value="Cu-oxidase_fam"/>
</dbReference>
<evidence type="ECO:0000313" key="9">
    <source>
        <dbReference type="EMBL" id="KAK3752522.1"/>
    </source>
</evidence>
<dbReference type="PANTHER" id="PTHR11709:SF394">
    <property type="entry name" value="FI03373P-RELATED"/>
    <property type="match status" value="1"/>
</dbReference>
<dbReference type="Proteomes" id="UP001283361">
    <property type="component" value="Unassembled WGS sequence"/>
</dbReference>
<evidence type="ECO:0000256" key="3">
    <source>
        <dbReference type="ARBA" id="ARBA00023002"/>
    </source>
</evidence>
<keyword evidence="3" id="KW-0560">Oxidoreductase</keyword>
<keyword evidence="6" id="KW-0812">Transmembrane</keyword>
<dbReference type="AlphaFoldDB" id="A0AAE0YQA1"/>
<organism evidence="9 10">
    <name type="scientific">Elysia crispata</name>
    <name type="common">lettuce slug</name>
    <dbReference type="NCBI Taxonomy" id="231223"/>
    <lineage>
        <taxon>Eukaryota</taxon>
        <taxon>Metazoa</taxon>
        <taxon>Spiralia</taxon>
        <taxon>Lophotrochozoa</taxon>
        <taxon>Mollusca</taxon>
        <taxon>Gastropoda</taxon>
        <taxon>Heterobranchia</taxon>
        <taxon>Euthyneura</taxon>
        <taxon>Panpulmonata</taxon>
        <taxon>Sacoglossa</taxon>
        <taxon>Placobranchoidea</taxon>
        <taxon>Plakobranchidae</taxon>
        <taxon>Elysia</taxon>
    </lineage>
</organism>
<evidence type="ECO:0000256" key="2">
    <source>
        <dbReference type="ARBA" id="ARBA00022723"/>
    </source>
</evidence>
<evidence type="ECO:0000259" key="8">
    <source>
        <dbReference type="Pfam" id="PF07731"/>
    </source>
</evidence>
<proteinExistence type="inferred from homology"/>
<keyword evidence="6" id="KW-0472">Membrane</keyword>
<dbReference type="GO" id="GO:0005886">
    <property type="term" value="C:plasma membrane"/>
    <property type="evidence" value="ECO:0007669"/>
    <property type="project" value="TreeGrafter"/>
</dbReference>
<evidence type="ECO:0000256" key="1">
    <source>
        <dbReference type="ARBA" id="ARBA00010609"/>
    </source>
</evidence>
<keyword evidence="2" id="KW-0479">Metal-binding</keyword>
<reference evidence="9" key="1">
    <citation type="journal article" date="2023" name="G3 (Bethesda)">
        <title>A reference genome for the long-term kleptoplast-retaining sea slug Elysia crispata morphotype clarki.</title>
        <authorList>
            <person name="Eastman K.E."/>
            <person name="Pendleton A.L."/>
            <person name="Shaikh M.A."/>
            <person name="Suttiyut T."/>
            <person name="Ogas R."/>
            <person name="Tomko P."/>
            <person name="Gavelis G."/>
            <person name="Widhalm J.R."/>
            <person name="Wisecaver J.H."/>
        </authorList>
    </citation>
    <scope>NUCLEOTIDE SEQUENCE</scope>
    <source>
        <strain evidence="9">ECLA1</strain>
    </source>
</reference>
<dbReference type="SUPFAM" id="SSF49503">
    <property type="entry name" value="Cupredoxins"/>
    <property type="match status" value="2"/>
</dbReference>
<feature type="transmembrane region" description="Helical" evidence="6">
    <location>
        <begin position="432"/>
        <end position="452"/>
    </location>
</feature>
<dbReference type="EMBL" id="JAWDGP010005762">
    <property type="protein sequence ID" value="KAK3752522.1"/>
    <property type="molecule type" value="Genomic_DNA"/>
</dbReference>
<feature type="region of interest" description="Disordered" evidence="5">
    <location>
        <begin position="386"/>
        <end position="410"/>
    </location>
</feature>
<keyword evidence="6" id="KW-1133">Transmembrane helix</keyword>
<dbReference type="GO" id="GO:0016491">
    <property type="term" value="F:oxidoreductase activity"/>
    <property type="evidence" value="ECO:0007669"/>
    <property type="project" value="UniProtKB-KW"/>
</dbReference>
<dbReference type="InterPro" id="IPR033138">
    <property type="entry name" value="Cu_oxidase_CS"/>
</dbReference>
<comment type="caution">
    <text evidence="9">The sequence shown here is derived from an EMBL/GenBank/DDBJ whole genome shotgun (WGS) entry which is preliminary data.</text>
</comment>
<name>A0AAE0YQA1_9GAST</name>
<dbReference type="Pfam" id="PF07731">
    <property type="entry name" value="Cu-oxidase_2"/>
    <property type="match status" value="1"/>
</dbReference>
<evidence type="ECO:0000256" key="4">
    <source>
        <dbReference type="ARBA" id="ARBA00023008"/>
    </source>
</evidence>
<dbReference type="InterPro" id="IPR008972">
    <property type="entry name" value="Cupredoxin"/>
</dbReference>
<dbReference type="InterPro" id="IPR001117">
    <property type="entry name" value="Cu-oxidase_2nd"/>
</dbReference>
<dbReference type="PROSITE" id="PS00079">
    <property type="entry name" value="MULTICOPPER_OXIDASE1"/>
    <property type="match status" value="1"/>
</dbReference>
<dbReference type="InterPro" id="IPR011706">
    <property type="entry name" value="Cu-oxidase_C"/>
</dbReference>
<accession>A0AAE0YQA1</accession>
<dbReference type="FunFam" id="2.60.40.420:FF:000045">
    <property type="entry name" value="Laccase 2"/>
    <property type="match status" value="1"/>
</dbReference>
<evidence type="ECO:0000313" key="10">
    <source>
        <dbReference type="Proteomes" id="UP001283361"/>
    </source>
</evidence>